<keyword evidence="3 5" id="KW-0949">S-adenosyl-L-methionine</keyword>
<dbReference type="EMBL" id="PGFZ01000008">
    <property type="protein sequence ID" value="POZ50939.1"/>
    <property type="molecule type" value="Genomic_DNA"/>
</dbReference>
<reference evidence="6 7" key="1">
    <citation type="submission" date="2017-11" db="EMBL/GenBank/DDBJ databases">
        <title>Draft Genome Sequence of Methylobacter psychrotolerans Sph1T, an Obligate Methanotroph from Low-Temperature Environments.</title>
        <authorList>
            <person name="Oshkin I.Y."/>
            <person name="Miroshnikov K."/>
            <person name="Belova S.E."/>
            <person name="Korzhenkov A."/>
            <person name="Toshchakov S.V."/>
            <person name="Dedysh S.N."/>
        </authorList>
    </citation>
    <scope>NUCLEOTIDE SEQUENCE [LARGE SCALE GENOMIC DNA]</scope>
    <source>
        <strain evidence="6 7">Sph1</strain>
    </source>
</reference>
<evidence type="ECO:0000256" key="2">
    <source>
        <dbReference type="ARBA" id="ARBA00022679"/>
    </source>
</evidence>
<dbReference type="PANTHER" id="PTHR33603:SF1">
    <property type="entry name" value="RIBOSOMAL RNA LARGE SUBUNIT METHYLTRANSFERASE H"/>
    <property type="match status" value="1"/>
</dbReference>
<evidence type="ECO:0000313" key="7">
    <source>
        <dbReference type="Proteomes" id="UP000237423"/>
    </source>
</evidence>
<dbReference type="GO" id="GO:0005737">
    <property type="term" value="C:cytoplasm"/>
    <property type="evidence" value="ECO:0007669"/>
    <property type="project" value="UniProtKB-SubCell"/>
</dbReference>
<dbReference type="CDD" id="cd18081">
    <property type="entry name" value="RlmH-like"/>
    <property type="match status" value="1"/>
</dbReference>
<dbReference type="SUPFAM" id="SSF75217">
    <property type="entry name" value="alpha/beta knot"/>
    <property type="match status" value="1"/>
</dbReference>
<evidence type="ECO:0000256" key="4">
    <source>
        <dbReference type="ARBA" id="ARBA00038303"/>
    </source>
</evidence>
<keyword evidence="1 5" id="KW-0489">Methyltransferase</keyword>
<evidence type="ECO:0000256" key="3">
    <source>
        <dbReference type="ARBA" id="ARBA00022691"/>
    </source>
</evidence>
<dbReference type="GO" id="GO:0070038">
    <property type="term" value="F:rRNA (pseudouridine-N3-)-methyltransferase activity"/>
    <property type="evidence" value="ECO:0007669"/>
    <property type="project" value="UniProtKB-UniRule"/>
</dbReference>
<gene>
    <name evidence="5" type="primary">rlmH</name>
    <name evidence="6" type="ORF">AADEFJLK_03411</name>
</gene>
<dbReference type="NCBIfam" id="TIGR00246">
    <property type="entry name" value="tRNA_RlmH_YbeA"/>
    <property type="match status" value="1"/>
</dbReference>
<dbReference type="Pfam" id="PF02590">
    <property type="entry name" value="SPOUT_MTase"/>
    <property type="match status" value="1"/>
</dbReference>
<comment type="catalytic activity">
    <reaction evidence="5">
        <text>pseudouridine(1915) in 23S rRNA + S-adenosyl-L-methionine = N(3)-methylpseudouridine(1915) in 23S rRNA + S-adenosyl-L-homocysteine + H(+)</text>
        <dbReference type="Rhea" id="RHEA:42752"/>
        <dbReference type="Rhea" id="RHEA-COMP:10221"/>
        <dbReference type="Rhea" id="RHEA-COMP:10222"/>
        <dbReference type="ChEBI" id="CHEBI:15378"/>
        <dbReference type="ChEBI" id="CHEBI:57856"/>
        <dbReference type="ChEBI" id="CHEBI:59789"/>
        <dbReference type="ChEBI" id="CHEBI:65314"/>
        <dbReference type="ChEBI" id="CHEBI:74486"/>
        <dbReference type="EC" id="2.1.1.177"/>
    </reaction>
</comment>
<dbReference type="PANTHER" id="PTHR33603">
    <property type="entry name" value="METHYLTRANSFERASE"/>
    <property type="match status" value="1"/>
</dbReference>
<dbReference type="InterPro" id="IPR029026">
    <property type="entry name" value="tRNA_m1G_MTases_N"/>
</dbReference>
<keyword evidence="5" id="KW-0698">rRNA processing</keyword>
<comment type="caution">
    <text evidence="6">The sequence shown here is derived from an EMBL/GenBank/DDBJ whole genome shotgun (WGS) entry which is preliminary data.</text>
</comment>
<dbReference type="InterPro" id="IPR003742">
    <property type="entry name" value="RlmH-like"/>
</dbReference>
<evidence type="ECO:0000256" key="1">
    <source>
        <dbReference type="ARBA" id="ARBA00022603"/>
    </source>
</evidence>
<feature type="binding site" evidence="5">
    <location>
        <position position="62"/>
    </location>
    <ligand>
        <name>S-adenosyl-L-methionine</name>
        <dbReference type="ChEBI" id="CHEBI:59789"/>
    </ligand>
</feature>
<dbReference type="NCBIfam" id="NF000986">
    <property type="entry name" value="PRK00103.1-4"/>
    <property type="match status" value="1"/>
</dbReference>
<evidence type="ECO:0000256" key="5">
    <source>
        <dbReference type="HAMAP-Rule" id="MF_00658"/>
    </source>
</evidence>
<comment type="subcellular location">
    <subcellularLocation>
        <location evidence="5">Cytoplasm</location>
    </subcellularLocation>
</comment>
<feature type="binding site" evidence="5">
    <location>
        <begin position="112"/>
        <end position="117"/>
    </location>
    <ligand>
        <name>S-adenosyl-L-methionine</name>
        <dbReference type="ChEBI" id="CHEBI:59789"/>
    </ligand>
</feature>
<comment type="subunit">
    <text evidence="5">Homodimer.</text>
</comment>
<name>A0A2S5CJG0_9GAMM</name>
<dbReference type="EC" id="2.1.1.177" evidence="5"/>
<protein>
    <recommendedName>
        <fullName evidence="5">Ribosomal RNA large subunit methyltransferase H</fullName>
        <ecNumber evidence="5">2.1.1.177</ecNumber>
    </recommendedName>
    <alternativeName>
        <fullName evidence="5">23S rRNA (pseudouridine1915-N3)-methyltransferase</fullName>
    </alternativeName>
    <alternativeName>
        <fullName evidence="5">23S rRNA m3Psi1915 methyltransferase</fullName>
    </alternativeName>
    <alternativeName>
        <fullName evidence="5">rRNA (pseudouridine-N3-)-methyltransferase RlmH</fullName>
    </alternativeName>
</protein>
<dbReference type="PIRSF" id="PIRSF004505">
    <property type="entry name" value="MT_bac"/>
    <property type="match status" value="1"/>
</dbReference>
<feature type="binding site" evidence="5">
    <location>
        <position position="93"/>
    </location>
    <ligand>
        <name>S-adenosyl-L-methionine</name>
        <dbReference type="ChEBI" id="CHEBI:59789"/>
    </ligand>
</feature>
<comment type="function">
    <text evidence="5">Specifically methylates the pseudouridine at position 1915 (m3Psi1915) in 23S rRNA.</text>
</comment>
<dbReference type="HAMAP" id="MF_00658">
    <property type="entry name" value="23SrRNA_methyltr_H"/>
    <property type="match status" value="1"/>
</dbReference>
<accession>A0A2S5CJG0</accession>
<organism evidence="6 7">
    <name type="scientific">Methylovulum psychrotolerans</name>
    <dbReference type="NCBI Taxonomy" id="1704499"/>
    <lineage>
        <taxon>Bacteria</taxon>
        <taxon>Pseudomonadati</taxon>
        <taxon>Pseudomonadota</taxon>
        <taxon>Gammaproteobacteria</taxon>
        <taxon>Methylococcales</taxon>
        <taxon>Methylococcaceae</taxon>
        <taxon>Methylovulum</taxon>
    </lineage>
</organism>
<comment type="similarity">
    <text evidence="4 5">Belongs to the RNA methyltransferase RlmH family.</text>
</comment>
<keyword evidence="5" id="KW-0963">Cytoplasm</keyword>
<evidence type="ECO:0000313" key="6">
    <source>
        <dbReference type="EMBL" id="POZ50939.1"/>
    </source>
</evidence>
<dbReference type="Gene3D" id="3.40.1280.10">
    <property type="match status" value="1"/>
</dbReference>
<dbReference type="Proteomes" id="UP000237423">
    <property type="component" value="Unassembled WGS sequence"/>
</dbReference>
<dbReference type="AlphaFoldDB" id="A0A2S5CJG0"/>
<proteinExistence type="inferred from homology"/>
<keyword evidence="2 5" id="KW-0808">Transferase</keyword>
<dbReference type="InterPro" id="IPR029028">
    <property type="entry name" value="Alpha/beta_knot_MTases"/>
</dbReference>
<sequence>MPGWVLTGYDEYAKRMPRECELVLKEIAPGKRVKNSDVARLVRDEGERMIAAIPSGAQVVALDIPGKPWTTPELAEAMRRWMGSGQSVALLVGGPEGLADAARQRAQESWSLSKLTFPHPLVRIIVAEQVYRAWTLLNNHPYHR</sequence>